<keyword evidence="1" id="KW-0489">Methyltransferase</keyword>
<dbReference type="SUPFAM" id="SSF53335">
    <property type="entry name" value="S-adenosyl-L-methionine-dependent methyltransferases"/>
    <property type="match status" value="1"/>
</dbReference>
<dbReference type="OrthoDB" id="417697at2759"/>
<dbReference type="AlphaFoldDB" id="A0A6A6E3W5"/>
<feature type="non-terminal residue" evidence="1">
    <location>
        <position position="1"/>
    </location>
</feature>
<keyword evidence="2" id="KW-1185">Reference proteome</keyword>
<evidence type="ECO:0000313" key="2">
    <source>
        <dbReference type="Proteomes" id="UP000800200"/>
    </source>
</evidence>
<dbReference type="Gene3D" id="3.40.50.150">
    <property type="entry name" value="Vaccinia Virus protein VP39"/>
    <property type="match status" value="1"/>
</dbReference>
<dbReference type="InterPro" id="IPR029063">
    <property type="entry name" value="SAM-dependent_MTases_sf"/>
</dbReference>
<evidence type="ECO:0000313" key="1">
    <source>
        <dbReference type="EMBL" id="KAF2185208.1"/>
    </source>
</evidence>
<dbReference type="PANTHER" id="PTHR43861">
    <property type="entry name" value="TRANS-ACONITATE 2-METHYLTRANSFERASE-RELATED"/>
    <property type="match status" value="1"/>
</dbReference>
<dbReference type="Pfam" id="PF13489">
    <property type="entry name" value="Methyltransf_23"/>
    <property type="match status" value="1"/>
</dbReference>
<dbReference type="Proteomes" id="UP000800200">
    <property type="component" value="Unassembled WGS sequence"/>
</dbReference>
<protein>
    <submittedName>
        <fullName evidence="1">S-adenosyl-L-methionine-dependent methyltransferase</fullName>
    </submittedName>
</protein>
<sequence length="263" mass="30247">LNYQSYLWRDSLRYITHPRLPKLTETSRVADIGTGTGIWLLQLAQALGTLAVQLHGYDIDISQCPTENLSLANVSFSRWDAFDEIPPQTYESYDLIHIRLFQINIKDNDPSQLIHNVFQMLKPGGWLQWEEINNADNEILKLCPSDPTPAMDGLVEYIEQGSKAHRGSDDWLLNLSSTLQKQGFEQVQMERHEDPPHLMRYFYEMWLMTLEEFSTTGLKDIRQAERNLSLIRESHQECQKGAAIRIGKLVCTARKAAQSLRTA</sequence>
<name>A0A6A6E3W5_9PEZI</name>
<dbReference type="CDD" id="cd02440">
    <property type="entry name" value="AdoMet_MTases"/>
    <property type="match status" value="1"/>
</dbReference>
<dbReference type="GO" id="GO:0032259">
    <property type="term" value="P:methylation"/>
    <property type="evidence" value="ECO:0007669"/>
    <property type="project" value="UniProtKB-KW"/>
</dbReference>
<organism evidence="1 2">
    <name type="scientific">Zopfia rhizophila CBS 207.26</name>
    <dbReference type="NCBI Taxonomy" id="1314779"/>
    <lineage>
        <taxon>Eukaryota</taxon>
        <taxon>Fungi</taxon>
        <taxon>Dikarya</taxon>
        <taxon>Ascomycota</taxon>
        <taxon>Pezizomycotina</taxon>
        <taxon>Dothideomycetes</taxon>
        <taxon>Dothideomycetes incertae sedis</taxon>
        <taxon>Zopfiaceae</taxon>
        <taxon>Zopfia</taxon>
    </lineage>
</organism>
<dbReference type="GO" id="GO:0008168">
    <property type="term" value="F:methyltransferase activity"/>
    <property type="evidence" value="ECO:0007669"/>
    <property type="project" value="UniProtKB-KW"/>
</dbReference>
<keyword evidence="1" id="KW-0808">Transferase</keyword>
<gene>
    <name evidence="1" type="ORF">K469DRAFT_576911</name>
</gene>
<reference evidence="1" key="1">
    <citation type="journal article" date="2020" name="Stud. Mycol.">
        <title>101 Dothideomycetes genomes: a test case for predicting lifestyles and emergence of pathogens.</title>
        <authorList>
            <person name="Haridas S."/>
            <person name="Albert R."/>
            <person name="Binder M."/>
            <person name="Bloem J."/>
            <person name="Labutti K."/>
            <person name="Salamov A."/>
            <person name="Andreopoulos B."/>
            <person name="Baker S."/>
            <person name="Barry K."/>
            <person name="Bills G."/>
            <person name="Bluhm B."/>
            <person name="Cannon C."/>
            <person name="Castanera R."/>
            <person name="Culley D."/>
            <person name="Daum C."/>
            <person name="Ezra D."/>
            <person name="Gonzalez J."/>
            <person name="Henrissat B."/>
            <person name="Kuo A."/>
            <person name="Liang C."/>
            <person name="Lipzen A."/>
            <person name="Lutzoni F."/>
            <person name="Magnuson J."/>
            <person name="Mondo S."/>
            <person name="Nolan M."/>
            <person name="Ohm R."/>
            <person name="Pangilinan J."/>
            <person name="Park H.-J."/>
            <person name="Ramirez L."/>
            <person name="Alfaro M."/>
            <person name="Sun H."/>
            <person name="Tritt A."/>
            <person name="Yoshinaga Y."/>
            <person name="Zwiers L.-H."/>
            <person name="Turgeon B."/>
            <person name="Goodwin S."/>
            <person name="Spatafora J."/>
            <person name="Crous P."/>
            <person name="Grigoriev I."/>
        </authorList>
    </citation>
    <scope>NUCLEOTIDE SEQUENCE</scope>
    <source>
        <strain evidence="1">CBS 207.26</strain>
    </source>
</reference>
<dbReference type="EMBL" id="ML994634">
    <property type="protein sequence ID" value="KAF2185208.1"/>
    <property type="molecule type" value="Genomic_DNA"/>
</dbReference>
<proteinExistence type="predicted"/>
<accession>A0A6A6E3W5</accession>